<dbReference type="Proteomes" id="UP001597079">
    <property type="component" value="Unassembled WGS sequence"/>
</dbReference>
<name>A0ABW4JLF3_9BACL</name>
<dbReference type="PANTHER" id="PTHR43433:SF5">
    <property type="entry name" value="AB HYDROLASE-1 DOMAIN-CONTAINING PROTEIN"/>
    <property type="match status" value="1"/>
</dbReference>
<gene>
    <name evidence="2" type="ORF">ACFSB2_18610</name>
</gene>
<dbReference type="EMBL" id="JBHUCX010000074">
    <property type="protein sequence ID" value="MFD1676689.1"/>
    <property type="molecule type" value="Genomic_DNA"/>
</dbReference>
<proteinExistence type="predicted"/>
<dbReference type="PANTHER" id="PTHR43433">
    <property type="entry name" value="HYDROLASE, ALPHA/BETA FOLD FAMILY PROTEIN"/>
    <property type="match status" value="1"/>
</dbReference>
<evidence type="ECO:0000313" key="3">
    <source>
        <dbReference type="Proteomes" id="UP001597079"/>
    </source>
</evidence>
<dbReference type="RefSeq" id="WP_377944596.1">
    <property type="nucleotide sequence ID" value="NZ_JBHUCX010000074.1"/>
</dbReference>
<keyword evidence="2" id="KW-0378">Hydrolase</keyword>
<accession>A0ABW4JLF3</accession>
<feature type="domain" description="AB hydrolase-1" evidence="1">
    <location>
        <begin position="39"/>
        <end position="264"/>
    </location>
</feature>
<comment type="caution">
    <text evidence="2">The sequence shown here is derived from an EMBL/GenBank/DDBJ whole genome shotgun (WGS) entry which is preliminary data.</text>
</comment>
<organism evidence="2 3">
    <name type="scientific">Alicyclobacillus fodiniaquatilis</name>
    <dbReference type="NCBI Taxonomy" id="1661150"/>
    <lineage>
        <taxon>Bacteria</taxon>
        <taxon>Bacillati</taxon>
        <taxon>Bacillota</taxon>
        <taxon>Bacilli</taxon>
        <taxon>Bacillales</taxon>
        <taxon>Alicyclobacillaceae</taxon>
        <taxon>Alicyclobacillus</taxon>
    </lineage>
</organism>
<dbReference type="SUPFAM" id="SSF53474">
    <property type="entry name" value="alpha/beta-Hydrolases"/>
    <property type="match status" value="1"/>
</dbReference>
<dbReference type="InterPro" id="IPR029058">
    <property type="entry name" value="AB_hydrolase_fold"/>
</dbReference>
<reference evidence="3" key="1">
    <citation type="journal article" date="2019" name="Int. J. Syst. Evol. Microbiol.">
        <title>The Global Catalogue of Microorganisms (GCM) 10K type strain sequencing project: providing services to taxonomists for standard genome sequencing and annotation.</title>
        <authorList>
            <consortium name="The Broad Institute Genomics Platform"/>
            <consortium name="The Broad Institute Genome Sequencing Center for Infectious Disease"/>
            <person name="Wu L."/>
            <person name="Ma J."/>
        </authorList>
    </citation>
    <scope>NUCLEOTIDE SEQUENCE [LARGE SCALE GENOMIC DNA]</scope>
    <source>
        <strain evidence="3">CGMCC 1.12286</strain>
    </source>
</reference>
<dbReference type="InterPro" id="IPR050471">
    <property type="entry name" value="AB_hydrolase"/>
</dbReference>
<dbReference type="GO" id="GO:0016787">
    <property type="term" value="F:hydrolase activity"/>
    <property type="evidence" value="ECO:0007669"/>
    <property type="project" value="UniProtKB-KW"/>
</dbReference>
<dbReference type="InterPro" id="IPR000073">
    <property type="entry name" value="AB_hydrolase_1"/>
</dbReference>
<evidence type="ECO:0000259" key="1">
    <source>
        <dbReference type="Pfam" id="PF00561"/>
    </source>
</evidence>
<keyword evidence="3" id="KW-1185">Reference proteome</keyword>
<dbReference type="PRINTS" id="PR00111">
    <property type="entry name" value="ABHYDROLASE"/>
</dbReference>
<sequence length="283" mass="32041">MAVQLRWPLDRFFKGEWIVPYADSNQADIYYEVMGEGEPLILIMGLGGNLDWWGSGFRKRLAQRRQVIACDNRAAGRTKSEKMDFSMEDMAEDVIALMDHLQCADADVFGMSMGGMIAQEMALRHPERVRRLILGCTSCGGKEQIRPTEAASRLLTMRPSNLEEAIMHQLQLLFPPDYIAKNQVLLKALSAVLGRQPMTHKDFMRQYQAIERWQGTFQRLPSLSQPTLILHGEEDILLPVGNSTILADRLPNAKRMIYPGCGHGFVVQMTAQVFQALEDFLII</sequence>
<dbReference type="Pfam" id="PF00561">
    <property type="entry name" value="Abhydrolase_1"/>
    <property type="match status" value="1"/>
</dbReference>
<evidence type="ECO:0000313" key="2">
    <source>
        <dbReference type="EMBL" id="MFD1676689.1"/>
    </source>
</evidence>
<protein>
    <submittedName>
        <fullName evidence="2">Alpha/beta fold hydrolase</fullName>
    </submittedName>
</protein>
<dbReference type="Gene3D" id="3.40.50.1820">
    <property type="entry name" value="alpha/beta hydrolase"/>
    <property type="match status" value="1"/>
</dbReference>